<feature type="region of interest" description="Disordered" evidence="1">
    <location>
        <begin position="1"/>
        <end position="24"/>
    </location>
</feature>
<evidence type="ECO:0000256" key="1">
    <source>
        <dbReference type="SAM" id="MobiDB-lite"/>
    </source>
</evidence>
<evidence type="ECO:0000313" key="3">
    <source>
        <dbReference type="Proteomes" id="UP000325315"/>
    </source>
</evidence>
<accession>A0A5B6V983</accession>
<dbReference type="PANTHER" id="PTHR24559">
    <property type="entry name" value="TRANSPOSON TY3-I GAG-POL POLYPROTEIN"/>
    <property type="match status" value="1"/>
</dbReference>
<dbReference type="GO" id="GO:0003676">
    <property type="term" value="F:nucleic acid binding"/>
    <property type="evidence" value="ECO:0007669"/>
    <property type="project" value="InterPro"/>
</dbReference>
<dbReference type="Gene3D" id="3.30.420.10">
    <property type="entry name" value="Ribonuclease H-like superfamily/Ribonuclease H"/>
    <property type="match status" value="1"/>
</dbReference>
<evidence type="ECO:0000313" key="2">
    <source>
        <dbReference type="EMBL" id="KAA3465752.1"/>
    </source>
</evidence>
<comment type="caution">
    <text evidence="2">The sequence shown here is derived from an EMBL/GenBank/DDBJ whole genome shotgun (WGS) entry which is preliminary data.</text>
</comment>
<dbReference type="InterPro" id="IPR043128">
    <property type="entry name" value="Rev_trsase/Diguanyl_cyclase"/>
</dbReference>
<dbReference type="SUPFAM" id="SSF56672">
    <property type="entry name" value="DNA/RNA polymerases"/>
    <property type="match status" value="1"/>
</dbReference>
<keyword evidence="3" id="KW-1185">Reference proteome</keyword>
<sequence length="441" mass="51028">MPEEGSSIVTNEKTPEGVGEQVTKKKSYQKNAEIDATCITDTNATTNRCYMYYQYKFRQIEGRLPPPFHQWFQKCKQYVQFKKFLEVLKQLHINIPLVEVLEQMPNYVKFIKDIVSKKRRLGEFETVALTEGKLGIGKAKPTTIPLQVVDRCYTHLEDTDEECHVIEIIDTTLIDADMIASLDKLMEVQQIGHGQRGSFELLNMSDRSFTPPRPSIEDPPKPELKPLPVEVVKKEIFKWLDAGMIHPISDSSYMEDLHGLLEAQQNAKNDHFPFPFIDQLLDRLAGKAFYYFPDGYLGYNQIAITPADQEKTIFTYEFPDEHLSVAIALPRNADIVNFLCTDQIIRRRTLDDEIQSILHHYYETPYGGHFEGMQTAAKVLQSGFYWLTMFKDAHEFYWLAKLDEALWAYRTSFKTPVGMSPFQLVYGKPCHLPIEMEHKAF</sequence>
<gene>
    <name evidence="2" type="ORF">EPI10_000893</name>
</gene>
<dbReference type="Gene3D" id="3.30.70.270">
    <property type="match status" value="1"/>
</dbReference>
<name>A0A5B6V983_9ROSI</name>
<dbReference type="Gene3D" id="3.10.10.10">
    <property type="entry name" value="HIV Type 1 Reverse Transcriptase, subunit A, domain 1"/>
    <property type="match status" value="1"/>
</dbReference>
<dbReference type="OrthoDB" id="778454at2759"/>
<dbReference type="EMBL" id="SMMG02000007">
    <property type="protein sequence ID" value="KAA3465752.1"/>
    <property type="molecule type" value="Genomic_DNA"/>
</dbReference>
<proteinExistence type="predicted"/>
<organism evidence="2 3">
    <name type="scientific">Gossypium australe</name>
    <dbReference type="NCBI Taxonomy" id="47621"/>
    <lineage>
        <taxon>Eukaryota</taxon>
        <taxon>Viridiplantae</taxon>
        <taxon>Streptophyta</taxon>
        <taxon>Embryophyta</taxon>
        <taxon>Tracheophyta</taxon>
        <taxon>Spermatophyta</taxon>
        <taxon>Magnoliopsida</taxon>
        <taxon>eudicotyledons</taxon>
        <taxon>Gunneridae</taxon>
        <taxon>Pentapetalae</taxon>
        <taxon>rosids</taxon>
        <taxon>malvids</taxon>
        <taxon>Malvales</taxon>
        <taxon>Malvaceae</taxon>
        <taxon>Malvoideae</taxon>
        <taxon>Gossypium</taxon>
    </lineage>
</organism>
<dbReference type="InterPro" id="IPR043502">
    <property type="entry name" value="DNA/RNA_pol_sf"/>
</dbReference>
<reference evidence="2" key="1">
    <citation type="submission" date="2019-08" db="EMBL/GenBank/DDBJ databases">
        <authorList>
            <person name="Liu F."/>
        </authorList>
    </citation>
    <scope>NUCLEOTIDE SEQUENCE [LARGE SCALE GENOMIC DNA]</scope>
    <source>
        <strain evidence="2">PA1801</strain>
        <tissue evidence="2">Leaf</tissue>
    </source>
</reference>
<dbReference type="Proteomes" id="UP000325315">
    <property type="component" value="Unassembled WGS sequence"/>
</dbReference>
<dbReference type="AlphaFoldDB" id="A0A5B6V983"/>
<dbReference type="InterPro" id="IPR036397">
    <property type="entry name" value="RNaseH_sf"/>
</dbReference>
<dbReference type="PANTHER" id="PTHR24559:SF429">
    <property type="entry name" value="RNA-DIRECTED DNA POLYMERASE HOMOLOG"/>
    <property type="match status" value="1"/>
</dbReference>
<protein>
    <submittedName>
        <fullName evidence="2">Transposon Ty3-I Gag-Pol polyprotein</fullName>
    </submittedName>
</protein>
<dbReference type="InterPro" id="IPR053134">
    <property type="entry name" value="RNA-dir_DNA_polymerase"/>
</dbReference>